<proteinExistence type="predicted"/>
<sequence>MICRFTPSSKLLAVVLLLVHSLAWLLSRTRSRYLGGCLRHIHIMSQPPNFVPAPDKSLWLQSRRLTLQRG</sequence>
<gene>
    <name evidence="1" type="ORF">JAAARDRAFT_238813</name>
</gene>
<dbReference type="Proteomes" id="UP000027265">
    <property type="component" value="Unassembled WGS sequence"/>
</dbReference>
<dbReference type="InParanoid" id="A0A067QCN0"/>
<dbReference type="EMBL" id="KL197709">
    <property type="protein sequence ID" value="KDQ64823.1"/>
    <property type="molecule type" value="Genomic_DNA"/>
</dbReference>
<dbReference type="HOGENOM" id="CLU_2758111_0_0_1"/>
<evidence type="ECO:0000313" key="1">
    <source>
        <dbReference type="EMBL" id="KDQ64823.1"/>
    </source>
</evidence>
<dbReference type="AlphaFoldDB" id="A0A067QCN0"/>
<accession>A0A067QCN0</accession>
<protein>
    <submittedName>
        <fullName evidence="1">Uncharacterized protein</fullName>
    </submittedName>
</protein>
<evidence type="ECO:0000313" key="2">
    <source>
        <dbReference type="Proteomes" id="UP000027265"/>
    </source>
</evidence>
<keyword evidence="2" id="KW-1185">Reference proteome</keyword>
<reference evidence="2" key="1">
    <citation type="journal article" date="2014" name="Proc. Natl. Acad. Sci. U.S.A.">
        <title>Extensive sampling of basidiomycete genomes demonstrates inadequacy of the white-rot/brown-rot paradigm for wood decay fungi.</title>
        <authorList>
            <person name="Riley R."/>
            <person name="Salamov A.A."/>
            <person name="Brown D.W."/>
            <person name="Nagy L.G."/>
            <person name="Floudas D."/>
            <person name="Held B.W."/>
            <person name="Levasseur A."/>
            <person name="Lombard V."/>
            <person name="Morin E."/>
            <person name="Otillar R."/>
            <person name="Lindquist E.A."/>
            <person name="Sun H."/>
            <person name="LaButti K.M."/>
            <person name="Schmutz J."/>
            <person name="Jabbour D."/>
            <person name="Luo H."/>
            <person name="Baker S.E."/>
            <person name="Pisabarro A.G."/>
            <person name="Walton J.D."/>
            <person name="Blanchette R.A."/>
            <person name="Henrissat B."/>
            <person name="Martin F."/>
            <person name="Cullen D."/>
            <person name="Hibbett D.S."/>
            <person name="Grigoriev I.V."/>
        </authorList>
    </citation>
    <scope>NUCLEOTIDE SEQUENCE [LARGE SCALE GENOMIC DNA]</scope>
    <source>
        <strain evidence="2">MUCL 33604</strain>
    </source>
</reference>
<organism evidence="1 2">
    <name type="scientific">Jaapia argillacea MUCL 33604</name>
    <dbReference type="NCBI Taxonomy" id="933084"/>
    <lineage>
        <taxon>Eukaryota</taxon>
        <taxon>Fungi</taxon>
        <taxon>Dikarya</taxon>
        <taxon>Basidiomycota</taxon>
        <taxon>Agaricomycotina</taxon>
        <taxon>Agaricomycetes</taxon>
        <taxon>Agaricomycetidae</taxon>
        <taxon>Jaapiales</taxon>
        <taxon>Jaapiaceae</taxon>
        <taxon>Jaapia</taxon>
    </lineage>
</organism>
<name>A0A067QCN0_9AGAM</name>